<proteinExistence type="predicted"/>
<accession>A0A7G1H1R3</accession>
<dbReference type="AlphaFoldDB" id="A0A7G1H1R3"/>
<evidence type="ECO:0000313" key="2">
    <source>
        <dbReference type="EMBL" id="BCB95896.1"/>
    </source>
</evidence>
<keyword evidence="3" id="KW-1185">Reference proteome</keyword>
<dbReference type="Proteomes" id="UP000516360">
    <property type="component" value="Chromosome"/>
</dbReference>
<dbReference type="InterPro" id="IPR019606">
    <property type="entry name" value="GerMN"/>
</dbReference>
<sequence>MIALLLIFVAALSGWLFTRYYHSSLVKNDSPLIELRDGIPYDYQDQTTKTIGEDMIAVKIFYPSTDGETSEEKTVPNKLLPVAIADMIVEEYLKGLKDSVKDVKLLGVYKDRNNVFYIDLSDEIRRNFSGDAKQEYFLLKSLFDTVVTNIAQTEDVRLLIEGKEVESIGGHFLILYGLKGVL</sequence>
<reference evidence="2 3" key="1">
    <citation type="submission" date="2020-03" db="EMBL/GenBank/DDBJ databases">
        <title>Complete genome sequences of two sulfur-disproportionating bacterial strains T55J and Mzg5.</title>
        <authorList>
            <person name="Umezawa K."/>
            <person name="Kojima H."/>
            <person name="Kato Y."/>
            <person name="Fukui M."/>
        </authorList>
    </citation>
    <scope>NUCLEOTIDE SEQUENCE [LARGE SCALE GENOMIC DNA]</scope>
    <source>
        <strain evidence="2 3">T55J</strain>
    </source>
</reference>
<organism evidence="2 3">
    <name type="scientific">Dissulfurispira thermophila</name>
    <dbReference type="NCBI Taxonomy" id="2715679"/>
    <lineage>
        <taxon>Bacteria</taxon>
        <taxon>Pseudomonadati</taxon>
        <taxon>Nitrospirota</taxon>
        <taxon>Thermodesulfovibrionia</taxon>
        <taxon>Thermodesulfovibrionales</taxon>
        <taxon>Dissulfurispiraceae</taxon>
        <taxon>Dissulfurispira</taxon>
    </lineage>
</organism>
<dbReference type="SMART" id="SM00909">
    <property type="entry name" value="Germane"/>
    <property type="match status" value="1"/>
</dbReference>
<evidence type="ECO:0000259" key="1">
    <source>
        <dbReference type="SMART" id="SM00909"/>
    </source>
</evidence>
<gene>
    <name evidence="2" type="ORF">JZK55_08180</name>
</gene>
<dbReference type="KEGG" id="dtp:JZK55_08180"/>
<dbReference type="Pfam" id="PF10646">
    <property type="entry name" value="Germane"/>
    <property type="match status" value="1"/>
</dbReference>
<protein>
    <recommendedName>
        <fullName evidence="1">GerMN domain-containing protein</fullName>
    </recommendedName>
</protein>
<evidence type="ECO:0000313" key="3">
    <source>
        <dbReference type="Proteomes" id="UP000516360"/>
    </source>
</evidence>
<dbReference type="EMBL" id="AP022873">
    <property type="protein sequence ID" value="BCB95896.1"/>
    <property type="molecule type" value="Genomic_DNA"/>
</dbReference>
<feature type="domain" description="GerMN" evidence="1">
    <location>
        <begin position="85"/>
        <end position="169"/>
    </location>
</feature>
<name>A0A7G1H1R3_9BACT</name>